<dbReference type="GeneID" id="28975375"/>
<keyword evidence="6" id="KW-1185">Reference proteome</keyword>
<dbReference type="PANTHER" id="PTHR13495">
    <property type="entry name" value="NEFA-INTERACTING NUCLEAR PROTEIN NIP30"/>
    <property type="match status" value="1"/>
</dbReference>
<accession>A0A0P9EYG8</accession>
<proteinExistence type="predicted"/>
<organism evidence="5 6">
    <name type="scientific">Rhodotorula graminis (strain WP1)</name>
    <dbReference type="NCBI Taxonomy" id="578459"/>
    <lineage>
        <taxon>Eukaryota</taxon>
        <taxon>Fungi</taxon>
        <taxon>Dikarya</taxon>
        <taxon>Basidiomycota</taxon>
        <taxon>Pucciniomycotina</taxon>
        <taxon>Microbotryomycetes</taxon>
        <taxon>Sporidiobolales</taxon>
        <taxon>Sporidiobolaceae</taxon>
        <taxon>Rhodotorula</taxon>
    </lineage>
</organism>
<feature type="region of interest" description="Disordered" evidence="3">
    <location>
        <begin position="38"/>
        <end position="57"/>
    </location>
</feature>
<comment type="subcellular location">
    <subcellularLocation>
        <location evidence="1">Nucleus</location>
    </subcellularLocation>
</comment>
<feature type="compositionally biased region" description="Low complexity" evidence="3">
    <location>
        <begin position="232"/>
        <end position="245"/>
    </location>
</feature>
<dbReference type="InterPro" id="IPR039845">
    <property type="entry name" value="FAM192A"/>
</dbReference>
<protein>
    <recommendedName>
        <fullName evidence="4">FAM192A/Fyv6 N-terminal domain-containing protein</fullName>
    </recommendedName>
</protein>
<sequence>MSDAPSALGTGGVASRFVSSAALEEAKQRREAEFKAAYARIGEEPPKQEDDGTYDPRSLFEKLQENKSKKQEAFEEQLKFKNHFRALDEDEISFLDSMIEDTNEEEREKKRLELEELKGFRAAVHKRVAPAPPPAAAALSLSPPLPAASTSALPPTASAPTSTSTSASVAAPKPAATVPKKGKRKTLPGLVVKKKPAAATPSAAAPASAGQNGDATAAASTGGAGPAKEEAGSAGSSAAASAGSKRGVGDRAGPGSAAKEEGATAAGAEREGDGEGAAKKRRVDEGAA</sequence>
<keyword evidence="2" id="KW-0539">Nucleus</keyword>
<evidence type="ECO:0000256" key="2">
    <source>
        <dbReference type="ARBA" id="ARBA00023242"/>
    </source>
</evidence>
<dbReference type="GO" id="GO:0005634">
    <property type="term" value="C:nucleus"/>
    <property type="evidence" value="ECO:0007669"/>
    <property type="project" value="UniProtKB-SubCell"/>
</dbReference>
<feature type="compositionally biased region" description="Low complexity" evidence="3">
    <location>
        <begin position="197"/>
        <end position="221"/>
    </location>
</feature>
<dbReference type="RefSeq" id="XP_018268301.1">
    <property type="nucleotide sequence ID" value="XM_018414927.1"/>
</dbReference>
<dbReference type="STRING" id="578459.A0A0P9EYG8"/>
<dbReference type="AlphaFoldDB" id="A0A0P9EYG8"/>
<dbReference type="PANTHER" id="PTHR13495:SF0">
    <property type="entry name" value="PSME3-INTERACTING PROTEIN"/>
    <property type="match status" value="1"/>
</dbReference>
<gene>
    <name evidence="5" type="ORF">RHOBADRAFT_47095</name>
</gene>
<feature type="compositionally biased region" description="Basic and acidic residues" evidence="3">
    <location>
        <begin position="258"/>
        <end position="288"/>
    </location>
</feature>
<feature type="region of interest" description="Disordered" evidence="3">
    <location>
        <begin position="130"/>
        <end position="288"/>
    </location>
</feature>
<dbReference type="EMBL" id="KQ474088">
    <property type="protein sequence ID" value="KPV72252.1"/>
    <property type="molecule type" value="Genomic_DNA"/>
</dbReference>
<feature type="compositionally biased region" description="Basic residues" evidence="3">
    <location>
        <begin position="180"/>
        <end position="196"/>
    </location>
</feature>
<feature type="domain" description="FAM192A/Fyv6 N-terminal" evidence="4">
    <location>
        <begin position="17"/>
        <end position="121"/>
    </location>
</feature>
<name>A0A0P9EYG8_RHOGW</name>
<feature type="compositionally biased region" description="Basic and acidic residues" evidence="3">
    <location>
        <begin position="41"/>
        <end position="50"/>
    </location>
</feature>
<feature type="compositionally biased region" description="Low complexity" evidence="3">
    <location>
        <begin position="136"/>
        <end position="179"/>
    </location>
</feature>
<evidence type="ECO:0000259" key="4">
    <source>
        <dbReference type="Pfam" id="PF10187"/>
    </source>
</evidence>
<dbReference type="InterPro" id="IPR019331">
    <property type="entry name" value="FAM192A/Fyv6_N"/>
</dbReference>
<evidence type="ECO:0000256" key="3">
    <source>
        <dbReference type="SAM" id="MobiDB-lite"/>
    </source>
</evidence>
<dbReference type="Pfam" id="PF10187">
    <property type="entry name" value="FAM192A_Fyv6_N"/>
    <property type="match status" value="1"/>
</dbReference>
<evidence type="ECO:0000313" key="5">
    <source>
        <dbReference type="EMBL" id="KPV72252.1"/>
    </source>
</evidence>
<dbReference type="OrthoDB" id="75720at2759"/>
<evidence type="ECO:0000256" key="1">
    <source>
        <dbReference type="ARBA" id="ARBA00004123"/>
    </source>
</evidence>
<dbReference type="Proteomes" id="UP000053890">
    <property type="component" value="Unassembled WGS sequence"/>
</dbReference>
<dbReference type="OMA" id="ANREEQW"/>
<evidence type="ECO:0000313" key="6">
    <source>
        <dbReference type="Proteomes" id="UP000053890"/>
    </source>
</evidence>
<reference evidence="5 6" key="1">
    <citation type="journal article" date="2015" name="Front. Microbiol.">
        <title>Genome sequence of the plant growth promoting endophytic yeast Rhodotorula graminis WP1.</title>
        <authorList>
            <person name="Firrincieli A."/>
            <person name="Otillar R."/>
            <person name="Salamov A."/>
            <person name="Schmutz J."/>
            <person name="Khan Z."/>
            <person name="Redman R.S."/>
            <person name="Fleck N.D."/>
            <person name="Lindquist E."/>
            <person name="Grigoriev I.V."/>
            <person name="Doty S.L."/>
        </authorList>
    </citation>
    <scope>NUCLEOTIDE SEQUENCE [LARGE SCALE GENOMIC DNA]</scope>
    <source>
        <strain evidence="5 6">WP1</strain>
    </source>
</reference>